<proteinExistence type="predicted"/>
<reference evidence="1 2" key="1">
    <citation type="submission" date="2022-07" db="EMBL/GenBank/DDBJ databases">
        <title>Genome sequence of Terrisporobacter mayombei DSM6539.</title>
        <authorList>
            <person name="Boeer T."/>
            <person name="Bengelsdorf F.R."/>
            <person name="Daniel R."/>
            <person name="Poehlein A."/>
        </authorList>
    </citation>
    <scope>NUCLEOTIDE SEQUENCE [LARGE SCALE GENOMIC DNA]</scope>
    <source>
        <strain evidence="1 2">DSM 6539</strain>
    </source>
</reference>
<accession>A0ABY9Q016</accession>
<dbReference type="Proteomes" id="UP001235030">
    <property type="component" value="Chromosome"/>
</dbReference>
<organism evidence="1 2">
    <name type="scientific">Terrisporobacter mayombei</name>
    <dbReference type="NCBI Taxonomy" id="1541"/>
    <lineage>
        <taxon>Bacteria</taxon>
        <taxon>Bacillati</taxon>
        <taxon>Bacillota</taxon>
        <taxon>Clostridia</taxon>
        <taxon>Peptostreptococcales</taxon>
        <taxon>Peptostreptococcaceae</taxon>
        <taxon>Terrisporobacter</taxon>
    </lineage>
</organism>
<evidence type="ECO:0000313" key="1">
    <source>
        <dbReference type="EMBL" id="WMT80625.1"/>
    </source>
</evidence>
<keyword evidence="2" id="KW-1185">Reference proteome</keyword>
<dbReference type="EMBL" id="CP101637">
    <property type="protein sequence ID" value="WMT80625.1"/>
    <property type="molecule type" value="Genomic_DNA"/>
</dbReference>
<dbReference type="RefSeq" id="WP_228104858.1">
    <property type="nucleotide sequence ID" value="NZ_CP101637.1"/>
</dbReference>
<sequence>MKMQDLFRFADRAIRQSEDCFENKLFCAQMMSTHTCAVDSKYGYLDGAKDCLESYKPIEELEEYINEFEASQEIIDEYDRAYISAYRDYIKQESLKKESETNEQ</sequence>
<gene>
    <name evidence="1" type="ORF">TEMA_09460</name>
</gene>
<name>A0ABY9Q016_9FIRM</name>
<protein>
    <submittedName>
        <fullName evidence="1">Uncharacterized protein</fullName>
    </submittedName>
</protein>
<evidence type="ECO:0000313" key="2">
    <source>
        <dbReference type="Proteomes" id="UP001235030"/>
    </source>
</evidence>